<proteinExistence type="predicted"/>
<reference evidence="1" key="1">
    <citation type="submission" date="2020-02" db="EMBL/GenBank/DDBJ databases">
        <authorList>
            <person name="Meier V. D."/>
        </authorList>
    </citation>
    <scope>NUCLEOTIDE SEQUENCE</scope>
    <source>
        <strain evidence="1">AVDCRST_MAG81</strain>
    </source>
</reference>
<evidence type="ECO:0000313" key="1">
    <source>
        <dbReference type="EMBL" id="CAA9589587.1"/>
    </source>
</evidence>
<organism evidence="1">
    <name type="scientific">uncultured Synechococcales cyanobacterium</name>
    <dbReference type="NCBI Taxonomy" id="1936017"/>
    <lineage>
        <taxon>Bacteria</taxon>
        <taxon>Bacillati</taxon>
        <taxon>Cyanobacteriota</taxon>
        <taxon>Cyanophyceae</taxon>
        <taxon>Synechococcales</taxon>
        <taxon>environmental samples</taxon>
    </lineage>
</organism>
<sequence>MGYFPALRFLPGAIAFSYFLINQLREEQSDHSAITDVWMLAHS</sequence>
<dbReference type="AlphaFoldDB" id="A0A6J4VWT6"/>
<accession>A0A6J4VWT6</accession>
<gene>
    <name evidence="1" type="ORF">AVDCRST_MAG81-4997</name>
</gene>
<protein>
    <submittedName>
        <fullName evidence="1">Uncharacterized protein</fullName>
    </submittedName>
</protein>
<dbReference type="EMBL" id="CADCWO010000246">
    <property type="protein sequence ID" value="CAA9589587.1"/>
    <property type="molecule type" value="Genomic_DNA"/>
</dbReference>
<name>A0A6J4VWT6_9CYAN</name>